<dbReference type="HOGENOM" id="CLU_2552008_0_0_0"/>
<feature type="compositionally biased region" description="Polar residues" evidence="1">
    <location>
        <begin position="19"/>
        <end position="28"/>
    </location>
</feature>
<dbReference type="EMBL" id="FP565575">
    <property type="protein sequence ID" value="CBE68878.1"/>
    <property type="molecule type" value="Genomic_DNA"/>
</dbReference>
<sequence>MLVSAIAGPVPCRWPHVSLSGTPSSRSLQRAPRPKQSHRFRIVKYREIAALPSVARNNEPVSSPGPRQNFPTTQKYGRPEGN</sequence>
<protein>
    <submittedName>
        <fullName evidence="2">Uncharacterized protein</fullName>
    </submittedName>
</protein>
<gene>
    <name evidence="2" type="ORF">DAMO_1820</name>
</gene>
<feature type="region of interest" description="Disordered" evidence="1">
    <location>
        <begin position="14"/>
        <end position="39"/>
    </location>
</feature>
<dbReference type="KEGG" id="mox:DAMO_1820"/>
<dbReference type="Proteomes" id="UP000006898">
    <property type="component" value="Chromosome"/>
</dbReference>
<feature type="region of interest" description="Disordered" evidence="1">
    <location>
        <begin position="53"/>
        <end position="82"/>
    </location>
</feature>
<dbReference type="STRING" id="671143.DAMO_1820"/>
<dbReference type="AlphaFoldDB" id="D5MGJ7"/>
<proteinExistence type="predicted"/>
<evidence type="ECO:0000313" key="3">
    <source>
        <dbReference type="Proteomes" id="UP000006898"/>
    </source>
</evidence>
<reference evidence="2 3" key="1">
    <citation type="journal article" date="2010" name="Nature">
        <title>Nitrite-driven anaerobic methane oxidation by oxygenic bacteria.</title>
        <authorList>
            <person name="Ettwig K.F."/>
            <person name="Butler M.K."/>
            <person name="Le Paslier D."/>
            <person name="Pelletier E."/>
            <person name="Mangenot S."/>
            <person name="Kuypers M.M.M."/>
            <person name="Schreiber F."/>
            <person name="Dutilh B.E."/>
            <person name="Zedelius J."/>
            <person name="de Beer D."/>
            <person name="Gloerich J."/>
            <person name="Wessels H.J.C.T."/>
            <person name="van Allen T."/>
            <person name="Luesken F."/>
            <person name="Wu M."/>
            <person name="van de Pas-Schoonen K.T."/>
            <person name="Op den Camp H.J.M."/>
            <person name="Janssen-Megens E.M."/>
            <person name="Francoijs K-J."/>
            <person name="Stunnenberg H."/>
            <person name="Weissenbach J."/>
            <person name="Jetten M.S.M."/>
            <person name="Strous M."/>
        </authorList>
    </citation>
    <scope>NUCLEOTIDE SEQUENCE [LARGE SCALE GENOMIC DNA]</scope>
</reference>
<feature type="compositionally biased region" description="Polar residues" evidence="1">
    <location>
        <begin position="55"/>
        <end position="75"/>
    </location>
</feature>
<accession>D5MGJ7</accession>
<name>D5MGJ7_METO1</name>
<evidence type="ECO:0000313" key="2">
    <source>
        <dbReference type="EMBL" id="CBE68878.1"/>
    </source>
</evidence>
<evidence type="ECO:0000256" key="1">
    <source>
        <dbReference type="SAM" id="MobiDB-lite"/>
    </source>
</evidence>
<organism evidence="2 3">
    <name type="scientific">Methylomirabilis oxygeniifera</name>
    <dbReference type="NCBI Taxonomy" id="671143"/>
    <lineage>
        <taxon>Bacteria</taxon>
        <taxon>Candidatus Methylomirabilota</taxon>
        <taxon>Candidatus Methylomirabilia</taxon>
        <taxon>Candidatus Methylomirabilales</taxon>
        <taxon>Candidatus Methylomirabilaceae</taxon>
        <taxon>Candidatus Methylomirabilis</taxon>
    </lineage>
</organism>